<sequence length="613" mass="70907">MYISETQDFISSPYLTHINNVVKNSEMLLANYTDERNRSSVTEPWTYSCEKNKCIRKLHSDLSSEVRVTFLSCAMTCGDNVNIWPLPKSAQMKKTIQNIHLSNIQYKIETPFPNVADLMHKAVALFVSDIKQVMKANGADFGSKSINEENVTVNILMKILEFNETILTMQSDECYHLFIKQQDTSLNISITSKTFFGARHALETLQQLIWYDDAIHSLRILNSVNINDCPKFNYRGLMLDTSRHYFSVGSIKRIITGMAHVKLNRFHWHIVDSQSFPFVSEFYPELSKYGAYSSKEVYTHSDISEIVEFAEVRGIQVITEIDAPAHAGNGWQFGSEKGLGELSLCINQQPWNRYCGEPPCGQLNPKNNNTYMVLEKLYSEIVNLTKTTDIFHLGGDEVNFDCWRQFFKGADLKKLWCDFMIEAYDRLVTANNDESIKYATIWNSEFEKVKCLPAENFTIQVWLAKNPELKRFIDSKYNLIISHVDAWYFDCGFGTWRSTSGEGVCPPFKAWYTVYNYQPWNELYLTSEQMKQILGGEACMWTETVDEYSVDIKIWPRASALAERLWSDIKKFSIPVETVQRFSIFHTRFLDLGLKSDVIWPEYCEQNLNECII</sequence>
<evidence type="ECO:0000259" key="10">
    <source>
        <dbReference type="Pfam" id="PF14845"/>
    </source>
</evidence>
<dbReference type="OrthoDB" id="428480at2759"/>
<dbReference type="GO" id="GO:0030203">
    <property type="term" value="P:glycosaminoglycan metabolic process"/>
    <property type="evidence" value="ECO:0007669"/>
    <property type="project" value="TreeGrafter"/>
</dbReference>
<dbReference type="PRINTS" id="PR00738">
    <property type="entry name" value="GLHYDRLASE20"/>
</dbReference>
<feature type="domain" description="Glycoside hydrolase family 20 catalytic" evidence="9">
    <location>
        <begin position="232"/>
        <end position="568"/>
    </location>
</feature>
<dbReference type="Gene3D" id="3.20.20.80">
    <property type="entry name" value="Glycosidases"/>
    <property type="match status" value="1"/>
</dbReference>
<gene>
    <name evidence="11" type="ORF">PVAND_001245</name>
</gene>
<evidence type="ECO:0000256" key="2">
    <source>
        <dbReference type="ARBA" id="ARBA00006285"/>
    </source>
</evidence>
<comment type="similarity">
    <text evidence="2 7">Belongs to the glycosyl hydrolase 20 family.</text>
</comment>
<dbReference type="Pfam" id="PF00728">
    <property type="entry name" value="Glyco_hydro_20"/>
    <property type="match status" value="1"/>
</dbReference>
<evidence type="ECO:0000256" key="6">
    <source>
        <dbReference type="ARBA" id="ARBA00023295"/>
    </source>
</evidence>
<dbReference type="Proteomes" id="UP001107558">
    <property type="component" value="Chromosome 3"/>
</dbReference>
<proteinExistence type="inferred from homology"/>
<dbReference type="InterPro" id="IPR029018">
    <property type="entry name" value="Hex-like_dom2"/>
</dbReference>
<keyword evidence="12" id="KW-1185">Reference proteome</keyword>
<dbReference type="AlphaFoldDB" id="A0A9J6BNN4"/>
<dbReference type="FunFam" id="3.20.20.80:FF:000063">
    <property type="entry name" value="Beta-hexosaminidase"/>
    <property type="match status" value="1"/>
</dbReference>
<reference evidence="11" key="1">
    <citation type="submission" date="2021-03" db="EMBL/GenBank/DDBJ databases">
        <title>Chromosome level genome of the anhydrobiotic midge Polypedilum vanderplanki.</title>
        <authorList>
            <person name="Yoshida Y."/>
            <person name="Kikawada T."/>
            <person name="Gusev O."/>
        </authorList>
    </citation>
    <scope>NUCLEOTIDE SEQUENCE</scope>
    <source>
        <strain evidence="11">NIAS01</strain>
        <tissue evidence="11">Whole body or cell culture</tissue>
    </source>
</reference>
<evidence type="ECO:0000313" key="11">
    <source>
        <dbReference type="EMBL" id="KAG5671027.1"/>
    </source>
</evidence>
<dbReference type="SUPFAM" id="SSF51445">
    <property type="entry name" value="(Trans)glycosidases"/>
    <property type="match status" value="1"/>
</dbReference>
<dbReference type="InterPro" id="IPR017853">
    <property type="entry name" value="GH"/>
</dbReference>
<keyword evidence="3" id="KW-0732">Signal</keyword>
<evidence type="ECO:0000256" key="5">
    <source>
        <dbReference type="ARBA" id="ARBA00023180"/>
    </source>
</evidence>
<organism evidence="11 12">
    <name type="scientific">Polypedilum vanderplanki</name>
    <name type="common">Sleeping chironomid midge</name>
    <dbReference type="NCBI Taxonomy" id="319348"/>
    <lineage>
        <taxon>Eukaryota</taxon>
        <taxon>Metazoa</taxon>
        <taxon>Ecdysozoa</taxon>
        <taxon>Arthropoda</taxon>
        <taxon>Hexapoda</taxon>
        <taxon>Insecta</taxon>
        <taxon>Pterygota</taxon>
        <taxon>Neoptera</taxon>
        <taxon>Endopterygota</taxon>
        <taxon>Diptera</taxon>
        <taxon>Nematocera</taxon>
        <taxon>Chironomoidea</taxon>
        <taxon>Chironomidae</taxon>
        <taxon>Chironominae</taxon>
        <taxon>Polypedilum</taxon>
        <taxon>Polypedilum</taxon>
    </lineage>
</organism>
<evidence type="ECO:0000259" key="9">
    <source>
        <dbReference type="Pfam" id="PF00728"/>
    </source>
</evidence>
<dbReference type="EMBL" id="JADBJN010000003">
    <property type="protein sequence ID" value="KAG5671027.1"/>
    <property type="molecule type" value="Genomic_DNA"/>
</dbReference>
<dbReference type="GO" id="GO:0005886">
    <property type="term" value="C:plasma membrane"/>
    <property type="evidence" value="ECO:0007669"/>
    <property type="project" value="TreeGrafter"/>
</dbReference>
<evidence type="ECO:0000256" key="8">
    <source>
        <dbReference type="PIRSR" id="PIRSR001093-1"/>
    </source>
</evidence>
<evidence type="ECO:0000256" key="4">
    <source>
        <dbReference type="ARBA" id="ARBA00022801"/>
    </source>
</evidence>
<name>A0A9J6BNN4_POLVA</name>
<dbReference type="InterPro" id="IPR015883">
    <property type="entry name" value="Glyco_hydro_20_cat"/>
</dbReference>
<keyword evidence="5" id="KW-0325">Glycoprotein</keyword>
<keyword evidence="4 7" id="KW-0378">Hydrolase</keyword>
<dbReference type="PANTHER" id="PTHR22600:SF3">
    <property type="entry name" value="BETA-HEXOSAMINIDASE FDL-RELATED"/>
    <property type="match status" value="1"/>
</dbReference>
<dbReference type="InterPro" id="IPR025705">
    <property type="entry name" value="Beta_hexosaminidase_sua/sub"/>
</dbReference>
<dbReference type="SUPFAM" id="SSF55545">
    <property type="entry name" value="beta-N-acetylhexosaminidase-like domain"/>
    <property type="match status" value="1"/>
</dbReference>
<protein>
    <recommendedName>
        <fullName evidence="7">Beta-hexosaminidase</fullName>
        <ecNumber evidence="7">3.2.1.52</ecNumber>
    </recommendedName>
</protein>
<evidence type="ECO:0000256" key="7">
    <source>
        <dbReference type="PIRNR" id="PIRNR001093"/>
    </source>
</evidence>
<dbReference type="Gene3D" id="3.30.379.10">
    <property type="entry name" value="Chitobiase/beta-hexosaminidase domain 2-like"/>
    <property type="match status" value="1"/>
</dbReference>
<evidence type="ECO:0000313" key="12">
    <source>
        <dbReference type="Proteomes" id="UP001107558"/>
    </source>
</evidence>
<dbReference type="GO" id="GO:0016231">
    <property type="term" value="F:beta-N-acetylglucosaminidase activity"/>
    <property type="evidence" value="ECO:0007669"/>
    <property type="project" value="TreeGrafter"/>
</dbReference>
<accession>A0A9J6BNN4</accession>
<comment type="caution">
    <text evidence="11">The sequence shown here is derived from an EMBL/GenBank/DDBJ whole genome shotgun (WGS) entry which is preliminary data.</text>
</comment>
<keyword evidence="6 7" id="KW-0326">Glycosidase</keyword>
<dbReference type="PANTHER" id="PTHR22600">
    <property type="entry name" value="BETA-HEXOSAMINIDASE"/>
    <property type="match status" value="1"/>
</dbReference>
<evidence type="ECO:0000256" key="1">
    <source>
        <dbReference type="ARBA" id="ARBA00001231"/>
    </source>
</evidence>
<dbReference type="GO" id="GO:0005975">
    <property type="term" value="P:carbohydrate metabolic process"/>
    <property type="evidence" value="ECO:0007669"/>
    <property type="project" value="InterPro"/>
</dbReference>
<dbReference type="EC" id="3.2.1.52" evidence="7"/>
<dbReference type="Pfam" id="PF14845">
    <property type="entry name" value="Glycohydro_20b2"/>
    <property type="match status" value="1"/>
</dbReference>
<feature type="domain" description="Beta-hexosaminidase eukaryotic type N-terminal" evidence="10">
    <location>
        <begin position="83"/>
        <end position="208"/>
    </location>
</feature>
<evidence type="ECO:0000256" key="3">
    <source>
        <dbReference type="ARBA" id="ARBA00022729"/>
    </source>
</evidence>
<comment type="catalytic activity">
    <reaction evidence="1 7">
        <text>Hydrolysis of terminal non-reducing N-acetyl-D-hexosamine residues in N-acetyl-beta-D-hexosaminides.</text>
        <dbReference type="EC" id="3.2.1.52"/>
    </reaction>
</comment>
<dbReference type="PIRSF" id="PIRSF001093">
    <property type="entry name" value="B-hxosamndse_ab_euk"/>
    <property type="match status" value="1"/>
</dbReference>
<dbReference type="InterPro" id="IPR029019">
    <property type="entry name" value="HEX_eukaryotic_N"/>
</dbReference>
<feature type="active site" description="Proton donor" evidence="8">
    <location>
        <position position="397"/>
    </location>
</feature>